<reference evidence="2 3" key="1">
    <citation type="submission" date="2015-09" db="EMBL/GenBank/DDBJ databases">
        <title>Draft genome of the parasitic nematode Teladorsagia circumcincta isolate WARC Sus (inbred).</title>
        <authorList>
            <person name="Mitreva M."/>
        </authorList>
    </citation>
    <scope>NUCLEOTIDE SEQUENCE [LARGE SCALE GENOMIC DNA]</scope>
    <source>
        <strain evidence="2 3">S</strain>
    </source>
</reference>
<keyword evidence="1" id="KW-0472">Membrane</keyword>
<evidence type="ECO:0008006" key="4">
    <source>
        <dbReference type="Google" id="ProtNLM"/>
    </source>
</evidence>
<gene>
    <name evidence="2" type="ORF">TELCIR_14081</name>
</gene>
<dbReference type="OrthoDB" id="5817652at2759"/>
<protein>
    <recommendedName>
        <fullName evidence="4">Ion channel</fullName>
    </recommendedName>
</protein>
<accession>A0A2G9U220</accession>
<evidence type="ECO:0000313" key="3">
    <source>
        <dbReference type="Proteomes" id="UP000230423"/>
    </source>
</evidence>
<evidence type="ECO:0000256" key="1">
    <source>
        <dbReference type="SAM" id="Phobius"/>
    </source>
</evidence>
<dbReference type="EMBL" id="KZ350027">
    <property type="protein sequence ID" value="PIO64297.1"/>
    <property type="molecule type" value="Genomic_DNA"/>
</dbReference>
<organism evidence="2 3">
    <name type="scientific">Teladorsagia circumcincta</name>
    <name type="common">Brown stomach worm</name>
    <name type="synonym">Ostertagia circumcincta</name>
    <dbReference type="NCBI Taxonomy" id="45464"/>
    <lineage>
        <taxon>Eukaryota</taxon>
        <taxon>Metazoa</taxon>
        <taxon>Ecdysozoa</taxon>
        <taxon>Nematoda</taxon>
        <taxon>Chromadorea</taxon>
        <taxon>Rhabditida</taxon>
        <taxon>Rhabditina</taxon>
        <taxon>Rhabditomorpha</taxon>
        <taxon>Strongyloidea</taxon>
        <taxon>Trichostrongylidae</taxon>
        <taxon>Teladorsagia</taxon>
    </lineage>
</organism>
<dbReference type="Proteomes" id="UP000230423">
    <property type="component" value="Unassembled WGS sequence"/>
</dbReference>
<feature type="transmembrane region" description="Helical" evidence="1">
    <location>
        <begin position="176"/>
        <end position="201"/>
    </location>
</feature>
<dbReference type="Gene3D" id="1.10.287.70">
    <property type="match status" value="1"/>
</dbReference>
<proteinExistence type="predicted"/>
<evidence type="ECO:0000313" key="2">
    <source>
        <dbReference type="EMBL" id="PIO64297.1"/>
    </source>
</evidence>
<keyword evidence="1" id="KW-0812">Transmembrane</keyword>
<sequence length="260" mass="29801">RHFARSISSRIFNDTRNLLIIIDREQTERVQQLLVESLKRYEDRMELKTPDKKEWTFLNSFNYAYGLLLTLGHGAKIPETTSGQTRVAEPTRDLSNLVVHEGFSLYFVQHLMEARPRAAIAQRKRVEVFNYNAIRAVRVCVIFGTNTENRRDGEENLDSPLFLGPVTKMDTQNRRLLLLQLVIIVYIAWNLCTAVFLYYQIPSASKFTPCTLLTLLVGSTISAAIIILGFIVAAAIYCPSFARRENRKKGHRYAGHFTLT</sequence>
<dbReference type="AlphaFoldDB" id="A0A2G9U220"/>
<keyword evidence="1" id="KW-1133">Transmembrane helix</keyword>
<keyword evidence="3" id="KW-1185">Reference proteome</keyword>
<feature type="transmembrane region" description="Helical" evidence="1">
    <location>
        <begin position="213"/>
        <end position="238"/>
    </location>
</feature>
<name>A0A2G9U220_TELCI</name>
<feature type="non-terminal residue" evidence="2">
    <location>
        <position position="1"/>
    </location>
</feature>
<feature type="non-terminal residue" evidence="2">
    <location>
        <position position="260"/>
    </location>
</feature>